<comment type="caution">
    <text evidence="1">The sequence shown here is derived from an EMBL/GenBank/DDBJ whole genome shotgun (WGS) entry which is preliminary data.</text>
</comment>
<name>A0A318HNH4_9MYCO</name>
<organism evidence="1 2">
    <name type="scientific">Mycolicibacterium moriokaense</name>
    <dbReference type="NCBI Taxonomy" id="39691"/>
    <lineage>
        <taxon>Bacteria</taxon>
        <taxon>Bacillati</taxon>
        <taxon>Actinomycetota</taxon>
        <taxon>Actinomycetes</taxon>
        <taxon>Mycobacteriales</taxon>
        <taxon>Mycobacteriaceae</taxon>
        <taxon>Mycolicibacterium</taxon>
    </lineage>
</organism>
<sequence>MILKPGFMSITTESLFIVTAARASPLYVRPAESISF</sequence>
<dbReference type="EMBL" id="QJJU01000001">
    <property type="protein sequence ID" value="PXX13254.1"/>
    <property type="molecule type" value="Genomic_DNA"/>
</dbReference>
<gene>
    <name evidence="1" type="ORF">C8E89_101407</name>
</gene>
<reference evidence="1 2" key="2">
    <citation type="submission" date="2018-06" db="EMBL/GenBank/DDBJ databases">
        <title>Sequencing of bacterial isolates from soil warming experiment in Harvard Forest, Massachusetts, USA.</title>
        <authorList>
            <person name="Deangelis K.PhD."/>
        </authorList>
    </citation>
    <scope>NUCLEOTIDE SEQUENCE [LARGE SCALE GENOMIC DNA]</scope>
    <source>
        <strain evidence="1 2">GAS496</strain>
    </source>
</reference>
<keyword evidence="2" id="KW-1185">Reference proteome</keyword>
<evidence type="ECO:0000313" key="2">
    <source>
        <dbReference type="Proteomes" id="UP000247781"/>
    </source>
</evidence>
<dbReference type="Proteomes" id="UP000247781">
    <property type="component" value="Unassembled WGS sequence"/>
</dbReference>
<protein>
    <submittedName>
        <fullName evidence="1">Uncharacterized protein</fullName>
    </submittedName>
</protein>
<accession>A0A318HNH4</accession>
<proteinExistence type="predicted"/>
<dbReference type="AlphaFoldDB" id="A0A318HNH4"/>
<evidence type="ECO:0000313" key="1">
    <source>
        <dbReference type="EMBL" id="PXX13254.1"/>
    </source>
</evidence>
<reference evidence="2" key="1">
    <citation type="submission" date="2018-05" db="EMBL/GenBank/DDBJ databases">
        <authorList>
            <person name="Deangelis K."/>
            <person name="Huntemann M."/>
            <person name="Clum A."/>
            <person name="Pillay M."/>
            <person name="Palaniappan K."/>
            <person name="Varghese N."/>
            <person name="Mikhailova N."/>
            <person name="Stamatis D."/>
            <person name="Reddy T."/>
            <person name="Daum C."/>
            <person name="Shapiro N."/>
            <person name="Ivanova N."/>
            <person name="Kyrpides N."/>
            <person name="Woyke T."/>
        </authorList>
    </citation>
    <scope>NUCLEOTIDE SEQUENCE [LARGE SCALE GENOMIC DNA]</scope>
    <source>
        <strain evidence="2">GAS496</strain>
    </source>
</reference>